<feature type="DNA-binding region" description="H-T-H motif" evidence="4">
    <location>
        <begin position="29"/>
        <end position="48"/>
    </location>
</feature>
<proteinExistence type="predicted"/>
<keyword evidence="3" id="KW-0804">Transcription</keyword>
<dbReference type="FunFam" id="1.10.10.60:FF:000141">
    <property type="entry name" value="TetR family transcriptional regulator"/>
    <property type="match status" value="1"/>
</dbReference>
<dbReference type="Gene3D" id="1.10.357.10">
    <property type="entry name" value="Tetracycline Repressor, domain 2"/>
    <property type="match status" value="1"/>
</dbReference>
<name>A0A845AUY3_9SPHN</name>
<dbReference type="PROSITE" id="PS50977">
    <property type="entry name" value="HTH_TETR_2"/>
    <property type="match status" value="1"/>
</dbReference>
<reference evidence="6 7" key="1">
    <citation type="submission" date="2019-12" db="EMBL/GenBank/DDBJ databases">
        <title>Genomic-based taxomic classification of the family Erythrobacteraceae.</title>
        <authorList>
            <person name="Xu L."/>
        </authorList>
    </citation>
    <scope>NUCLEOTIDE SEQUENCE [LARGE SCALE GENOMIC DNA]</scope>
    <source>
        <strain evidence="6 7">JCM 16677</strain>
    </source>
</reference>
<dbReference type="InterPro" id="IPR011075">
    <property type="entry name" value="TetR_C"/>
</dbReference>
<organism evidence="6 7">
    <name type="scientific">Parerythrobacter jejuensis</name>
    <dbReference type="NCBI Taxonomy" id="795812"/>
    <lineage>
        <taxon>Bacteria</taxon>
        <taxon>Pseudomonadati</taxon>
        <taxon>Pseudomonadota</taxon>
        <taxon>Alphaproteobacteria</taxon>
        <taxon>Sphingomonadales</taxon>
        <taxon>Erythrobacteraceae</taxon>
        <taxon>Parerythrobacter</taxon>
    </lineage>
</organism>
<evidence type="ECO:0000256" key="4">
    <source>
        <dbReference type="PROSITE-ProRule" id="PRU00335"/>
    </source>
</evidence>
<dbReference type="PANTHER" id="PTHR47506:SF1">
    <property type="entry name" value="HTH-TYPE TRANSCRIPTIONAL REGULATOR YJDC"/>
    <property type="match status" value="1"/>
</dbReference>
<dbReference type="InterPro" id="IPR036271">
    <property type="entry name" value="Tet_transcr_reg_TetR-rel_C_sf"/>
</dbReference>
<evidence type="ECO:0000313" key="6">
    <source>
        <dbReference type="EMBL" id="MXP32885.1"/>
    </source>
</evidence>
<dbReference type="AlphaFoldDB" id="A0A845AUY3"/>
<dbReference type="Pfam" id="PF00440">
    <property type="entry name" value="TetR_N"/>
    <property type="match status" value="1"/>
</dbReference>
<dbReference type="Proteomes" id="UP000446786">
    <property type="component" value="Unassembled WGS sequence"/>
</dbReference>
<keyword evidence="1" id="KW-0805">Transcription regulation</keyword>
<feature type="domain" description="HTH tetR-type" evidence="5">
    <location>
        <begin position="6"/>
        <end position="66"/>
    </location>
</feature>
<gene>
    <name evidence="6" type="ORF">GRI94_13725</name>
</gene>
<dbReference type="InterPro" id="IPR001647">
    <property type="entry name" value="HTH_TetR"/>
</dbReference>
<dbReference type="PRINTS" id="PR00455">
    <property type="entry name" value="HTHTETR"/>
</dbReference>
<evidence type="ECO:0000259" key="5">
    <source>
        <dbReference type="PROSITE" id="PS50977"/>
    </source>
</evidence>
<evidence type="ECO:0000256" key="1">
    <source>
        <dbReference type="ARBA" id="ARBA00023015"/>
    </source>
</evidence>
<keyword evidence="7" id="KW-1185">Reference proteome</keyword>
<dbReference type="PANTHER" id="PTHR47506">
    <property type="entry name" value="TRANSCRIPTIONAL REGULATORY PROTEIN"/>
    <property type="match status" value="1"/>
</dbReference>
<dbReference type="InterPro" id="IPR009057">
    <property type="entry name" value="Homeodomain-like_sf"/>
</dbReference>
<dbReference type="Pfam" id="PF16925">
    <property type="entry name" value="TetR_C_13"/>
    <property type="match status" value="1"/>
</dbReference>
<dbReference type="OrthoDB" id="9795242at2"/>
<comment type="caution">
    <text evidence="6">The sequence shown here is derived from an EMBL/GenBank/DDBJ whole genome shotgun (WGS) entry which is preliminary data.</text>
</comment>
<dbReference type="GO" id="GO:0003677">
    <property type="term" value="F:DNA binding"/>
    <property type="evidence" value="ECO:0007669"/>
    <property type="project" value="UniProtKB-UniRule"/>
</dbReference>
<evidence type="ECO:0000256" key="2">
    <source>
        <dbReference type="ARBA" id="ARBA00023125"/>
    </source>
</evidence>
<accession>A0A845AUY3</accession>
<evidence type="ECO:0000256" key="3">
    <source>
        <dbReference type="ARBA" id="ARBA00023163"/>
    </source>
</evidence>
<protein>
    <submittedName>
        <fullName evidence="6">TetR family transcriptional regulator</fullName>
    </submittedName>
</protein>
<sequence>MPRKPVKSEPEILDAAMRHFWQRGYNATSMDELVDRIGVSRHAIYSHFGSKHELYLRCFDAYQSAIVDPAFEPVETATGGIATIEDYFETQISLAEKIGLPGPGCFVANAATETAPHDQLASDKVDQHHRRLRVGFARALSLVEPQEDANEVAALAELLVTCAQGLWSMSRTATSAKPLRRQARTIVSLIKSRDAHQ</sequence>
<dbReference type="SUPFAM" id="SSF46689">
    <property type="entry name" value="Homeodomain-like"/>
    <property type="match status" value="1"/>
</dbReference>
<dbReference type="Gene3D" id="1.10.10.60">
    <property type="entry name" value="Homeodomain-like"/>
    <property type="match status" value="1"/>
</dbReference>
<dbReference type="SUPFAM" id="SSF48498">
    <property type="entry name" value="Tetracyclin repressor-like, C-terminal domain"/>
    <property type="match status" value="1"/>
</dbReference>
<dbReference type="RefSeq" id="WP_160780182.1">
    <property type="nucleotide sequence ID" value="NZ_BAAAZF010000001.1"/>
</dbReference>
<dbReference type="EMBL" id="WTYE01000001">
    <property type="protein sequence ID" value="MXP32885.1"/>
    <property type="molecule type" value="Genomic_DNA"/>
</dbReference>
<keyword evidence="2 4" id="KW-0238">DNA-binding</keyword>
<evidence type="ECO:0000313" key="7">
    <source>
        <dbReference type="Proteomes" id="UP000446786"/>
    </source>
</evidence>